<keyword evidence="4" id="KW-1185">Reference proteome</keyword>
<feature type="region of interest" description="Disordered" evidence="1">
    <location>
        <begin position="138"/>
        <end position="188"/>
    </location>
</feature>
<feature type="region of interest" description="Disordered" evidence="1">
    <location>
        <begin position="87"/>
        <end position="121"/>
    </location>
</feature>
<evidence type="ECO:0000313" key="4">
    <source>
        <dbReference type="Proteomes" id="UP000324585"/>
    </source>
</evidence>
<evidence type="ECO:0000256" key="1">
    <source>
        <dbReference type="SAM" id="MobiDB-lite"/>
    </source>
</evidence>
<keyword evidence="2" id="KW-0812">Transmembrane</keyword>
<feature type="transmembrane region" description="Helical" evidence="2">
    <location>
        <begin position="26"/>
        <end position="46"/>
    </location>
</feature>
<dbReference type="EMBL" id="VRMN01000005">
    <property type="protein sequence ID" value="KAA8494102.1"/>
    <property type="molecule type" value="Genomic_DNA"/>
</dbReference>
<evidence type="ECO:0008006" key="5">
    <source>
        <dbReference type="Google" id="ProtNLM"/>
    </source>
</evidence>
<gene>
    <name evidence="3" type="ORF">FVE85_4077</name>
</gene>
<dbReference type="AlphaFoldDB" id="A0A5J4YTD6"/>
<evidence type="ECO:0000313" key="3">
    <source>
        <dbReference type="EMBL" id="KAA8494102.1"/>
    </source>
</evidence>
<feature type="compositionally biased region" description="Basic and acidic residues" evidence="1">
    <location>
        <begin position="87"/>
        <end position="96"/>
    </location>
</feature>
<protein>
    <recommendedName>
        <fullName evidence="5">Glycosyltransferase family 92 protein</fullName>
    </recommendedName>
</protein>
<feature type="compositionally biased region" description="Acidic residues" evidence="1">
    <location>
        <begin position="167"/>
        <end position="176"/>
    </location>
</feature>
<evidence type="ECO:0000256" key="2">
    <source>
        <dbReference type="SAM" id="Phobius"/>
    </source>
</evidence>
<dbReference type="Proteomes" id="UP000324585">
    <property type="component" value="Unassembled WGS sequence"/>
</dbReference>
<keyword evidence="2" id="KW-1133">Transmembrane helix</keyword>
<sequence>MELWEIYAQKLRTLLLDAYRRVPRRVWALSMTVLLALMLVVVPWWFATQAGLAPGASAAQVWEAHAATPMRYVTHIDGVQILREDRSGVDPQRAIDDDRDEDEDDAPARAADASGGVHEADGDGMAFVSALEKIEGPGWLHNSSASGSSARADEEMDHLDEQANGQNDDDDDDLETADQAHRSSTRNHISIMYPSRACVGSFVLEDGAGQTNSTSPIDPNRDPFVLHENAVIVRDVVLDRRWPIKKFLPTPEHGRMSVLISLGRNRRLVREHCEIRLKDMRRELPRKSIEIESILPLSKLTHGLKRYNDSDWILSAKLSPALVKGSSFKYPPKRFVVRLKLAVSSIETDATESSSANEQTPHTTWQHVFTGKFYLRCATEWDARDVNTAPILRKSPASCAEARGAAVLAGGALFGDSIFDGKQIANFAARSLLGRIFFDAVLVPVRPTHSVSKIQALCARDAEPDRAEQCAEDMHRENSDDLQRLAHKIEDELQELGVPSEFFDKIVLFSFCRLGSVPNSIEDSSGGPCDLSHYHGQSMALFAGHALFSGYFEWTVAYDIDEFLAPSKRWMERVSARNLLTRLRAEYGRAAFRFSWLNVVAPGVERMRNLSRIIMNGAISAPPRLVDMECQPSSECYKDFKFSKNSLGKVALDCRSGMVLNVHKVFRLAPGASSMDQLVAGMVEVGSEARTWHIRSEAREGLVGLCMYAPDPDVCPRTTVSADTSRERVPLQIARNEQHL</sequence>
<comment type="caution">
    <text evidence="3">The sequence shown here is derived from an EMBL/GenBank/DDBJ whole genome shotgun (WGS) entry which is preliminary data.</text>
</comment>
<keyword evidence="2" id="KW-0472">Membrane</keyword>
<accession>A0A5J4YTD6</accession>
<organism evidence="3 4">
    <name type="scientific">Porphyridium purpureum</name>
    <name type="common">Red alga</name>
    <name type="synonym">Porphyridium cruentum</name>
    <dbReference type="NCBI Taxonomy" id="35688"/>
    <lineage>
        <taxon>Eukaryota</taxon>
        <taxon>Rhodophyta</taxon>
        <taxon>Bangiophyceae</taxon>
        <taxon>Porphyridiales</taxon>
        <taxon>Porphyridiaceae</taxon>
        <taxon>Porphyridium</taxon>
    </lineage>
</organism>
<proteinExistence type="predicted"/>
<reference evidence="4" key="1">
    <citation type="journal article" date="2019" name="Nat. Commun.">
        <title>Expansion of phycobilisome linker gene families in mesophilic red algae.</title>
        <authorList>
            <person name="Lee J."/>
            <person name="Kim D."/>
            <person name="Bhattacharya D."/>
            <person name="Yoon H.S."/>
        </authorList>
    </citation>
    <scope>NUCLEOTIDE SEQUENCE [LARGE SCALE GENOMIC DNA]</scope>
    <source>
        <strain evidence="4">CCMP 1328</strain>
    </source>
</reference>
<name>A0A5J4YTD6_PORPP</name>